<keyword evidence="4" id="KW-0963">Cytoplasm</keyword>
<keyword evidence="14" id="KW-1185">Reference proteome</keyword>
<dbReference type="STRING" id="486041.B0DE90"/>
<dbReference type="OrthoDB" id="10261439at2759"/>
<dbReference type="InParanoid" id="B0DE90"/>
<feature type="domain" description="Coatomer beta subunit appendage platform" evidence="12">
    <location>
        <begin position="70"/>
        <end position="113"/>
    </location>
</feature>
<dbReference type="InterPro" id="IPR029446">
    <property type="entry name" value="COPB1_appendage_platform_dom"/>
</dbReference>
<feature type="domain" description="Coatomer beta subunit C-terminal" evidence="11">
    <location>
        <begin position="24"/>
        <end position="63"/>
    </location>
</feature>
<dbReference type="Pfam" id="PF14806">
    <property type="entry name" value="Coatomer_b_Cpla"/>
    <property type="match status" value="1"/>
</dbReference>
<keyword evidence="7" id="KW-0653">Protein transport</keyword>
<dbReference type="Proteomes" id="UP000001194">
    <property type="component" value="Unassembled WGS sequence"/>
</dbReference>
<organism evidence="14">
    <name type="scientific">Laccaria bicolor (strain S238N-H82 / ATCC MYA-4686)</name>
    <name type="common">Bicoloured deceiver</name>
    <name type="synonym">Laccaria laccata var. bicolor</name>
    <dbReference type="NCBI Taxonomy" id="486041"/>
    <lineage>
        <taxon>Eukaryota</taxon>
        <taxon>Fungi</taxon>
        <taxon>Dikarya</taxon>
        <taxon>Basidiomycota</taxon>
        <taxon>Agaricomycotina</taxon>
        <taxon>Agaricomycetes</taxon>
        <taxon>Agaricomycetidae</taxon>
        <taxon>Agaricales</taxon>
        <taxon>Agaricineae</taxon>
        <taxon>Hydnangiaceae</taxon>
        <taxon>Laccaria</taxon>
    </lineage>
</organism>
<evidence type="ECO:0000313" key="13">
    <source>
        <dbReference type="EMBL" id="EDR07225.1"/>
    </source>
</evidence>
<evidence type="ECO:0000259" key="12">
    <source>
        <dbReference type="Pfam" id="PF14806"/>
    </source>
</evidence>
<keyword evidence="6" id="KW-0931">ER-Golgi transport</keyword>
<dbReference type="InterPro" id="IPR016460">
    <property type="entry name" value="COPB1"/>
</dbReference>
<dbReference type="AlphaFoldDB" id="B0DE90"/>
<evidence type="ECO:0000256" key="9">
    <source>
        <dbReference type="ARBA" id="ARBA00023136"/>
    </source>
</evidence>
<evidence type="ECO:0000313" key="14">
    <source>
        <dbReference type="Proteomes" id="UP000001194"/>
    </source>
</evidence>
<dbReference type="HOGENOM" id="CLU_2038469_0_0_1"/>
<evidence type="ECO:0000256" key="7">
    <source>
        <dbReference type="ARBA" id="ARBA00022927"/>
    </source>
</evidence>
<dbReference type="EMBL" id="DS547105">
    <property type="protein sequence ID" value="EDR07225.1"/>
    <property type="molecule type" value="Genomic_DNA"/>
</dbReference>
<evidence type="ECO:0000256" key="10">
    <source>
        <dbReference type="ARBA" id="ARBA00023329"/>
    </source>
</evidence>
<keyword evidence="5" id="KW-0677">Repeat</keyword>
<evidence type="ECO:0000256" key="5">
    <source>
        <dbReference type="ARBA" id="ARBA00022737"/>
    </source>
</evidence>
<dbReference type="KEGG" id="lbc:LACBIDRAFT_298896"/>
<dbReference type="GO" id="GO:0006886">
    <property type="term" value="P:intracellular protein transport"/>
    <property type="evidence" value="ECO:0007669"/>
    <property type="project" value="InterPro"/>
</dbReference>
<dbReference type="Pfam" id="PF07718">
    <property type="entry name" value="Coatamer_beta_C"/>
    <property type="match status" value="1"/>
</dbReference>
<evidence type="ECO:0000256" key="8">
    <source>
        <dbReference type="ARBA" id="ARBA00023034"/>
    </source>
</evidence>
<evidence type="ECO:0000256" key="2">
    <source>
        <dbReference type="ARBA" id="ARBA00004347"/>
    </source>
</evidence>
<evidence type="ECO:0000259" key="11">
    <source>
        <dbReference type="Pfam" id="PF07718"/>
    </source>
</evidence>
<dbReference type="GeneID" id="6077854"/>
<keyword evidence="8" id="KW-0333">Golgi apparatus</keyword>
<accession>B0DE90</accession>
<dbReference type="InterPro" id="IPR011710">
    <property type="entry name" value="Coatomer_bsu_C"/>
</dbReference>
<comment type="subcellular location">
    <subcellularLocation>
        <location evidence="2">Cytoplasmic vesicle</location>
        <location evidence="2">COPI-coated vesicle membrane</location>
        <topology evidence="2">Peripheral membrane protein</topology>
        <orientation evidence="2">Cytoplasmic side</orientation>
    </subcellularLocation>
    <subcellularLocation>
        <location evidence="1">Golgi apparatus membrane</location>
        <topology evidence="1">Peripheral membrane protein</topology>
        <orientation evidence="1">Cytoplasmic side</orientation>
    </subcellularLocation>
</comment>
<dbReference type="GO" id="GO:0030126">
    <property type="term" value="C:COPI vesicle coat"/>
    <property type="evidence" value="ECO:0007669"/>
    <property type="project" value="InterPro"/>
</dbReference>
<dbReference type="RefSeq" id="XP_001882156.1">
    <property type="nucleotide sequence ID" value="XM_001882121.1"/>
</dbReference>
<gene>
    <name evidence="13" type="ORF">LACBIDRAFT_298896</name>
</gene>
<dbReference type="PANTHER" id="PTHR10635">
    <property type="entry name" value="COATOMER SUBUNIT BETA"/>
    <property type="match status" value="1"/>
</dbReference>
<dbReference type="GO" id="GO:0006888">
    <property type="term" value="P:endoplasmic reticulum to Golgi vesicle-mediated transport"/>
    <property type="evidence" value="ECO:0007669"/>
    <property type="project" value="TreeGrafter"/>
</dbReference>
<dbReference type="GO" id="GO:0005198">
    <property type="term" value="F:structural molecule activity"/>
    <property type="evidence" value="ECO:0007669"/>
    <property type="project" value="InterPro"/>
</dbReference>
<evidence type="ECO:0000256" key="4">
    <source>
        <dbReference type="ARBA" id="ARBA00022490"/>
    </source>
</evidence>
<dbReference type="GO" id="GO:0006891">
    <property type="term" value="P:intra-Golgi vesicle-mediated transport"/>
    <property type="evidence" value="ECO:0007669"/>
    <property type="project" value="TreeGrafter"/>
</dbReference>
<keyword evidence="10" id="KW-0968">Cytoplasmic vesicle</keyword>
<evidence type="ECO:0000256" key="3">
    <source>
        <dbReference type="ARBA" id="ARBA00022448"/>
    </source>
</evidence>
<name>B0DE90_LACBS</name>
<sequence length="121" mass="13992">MTPWRSLLLLKSPLVSHFSTSSFYIYPRPLHCRLAPHGFLSIKATIKISSTKTGVIFGSILWEGQNMAEACVILNDIHINIMDYIKPAYRTEHQFRSMWAEFEWEIRVHVNYPLSCVPPSL</sequence>
<keyword evidence="9" id="KW-0472">Membrane</keyword>
<protein>
    <submittedName>
        <fullName evidence="13">Uncharacterized protein</fullName>
    </submittedName>
</protein>
<dbReference type="GO" id="GO:0000139">
    <property type="term" value="C:Golgi membrane"/>
    <property type="evidence" value="ECO:0007669"/>
    <property type="project" value="UniProtKB-SubCell"/>
</dbReference>
<dbReference type="PANTHER" id="PTHR10635:SF0">
    <property type="entry name" value="COATOMER SUBUNIT BETA"/>
    <property type="match status" value="1"/>
</dbReference>
<reference evidence="13 14" key="1">
    <citation type="journal article" date="2008" name="Nature">
        <title>The genome of Laccaria bicolor provides insights into mycorrhizal symbiosis.</title>
        <authorList>
            <person name="Martin F."/>
            <person name="Aerts A."/>
            <person name="Ahren D."/>
            <person name="Brun A."/>
            <person name="Danchin E.G.J."/>
            <person name="Duchaussoy F."/>
            <person name="Gibon J."/>
            <person name="Kohler A."/>
            <person name="Lindquist E."/>
            <person name="Pereda V."/>
            <person name="Salamov A."/>
            <person name="Shapiro H.J."/>
            <person name="Wuyts J."/>
            <person name="Blaudez D."/>
            <person name="Buee M."/>
            <person name="Brokstein P."/>
            <person name="Canbaeck B."/>
            <person name="Cohen D."/>
            <person name="Courty P.E."/>
            <person name="Coutinho P.M."/>
            <person name="Delaruelle C."/>
            <person name="Detter J.C."/>
            <person name="Deveau A."/>
            <person name="DiFazio S."/>
            <person name="Duplessis S."/>
            <person name="Fraissinet-Tachet L."/>
            <person name="Lucic E."/>
            <person name="Frey-Klett P."/>
            <person name="Fourrey C."/>
            <person name="Feussner I."/>
            <person name="Gay G."/>
            <person name="Grimwood J."/>
            <person name="Hoegger P.J."/>
            <person name="Jain P."/>
            <person name="Kilaru S."/>
            <person name="Labbe J."/>
            <person name="Lin Y.C."/>
            <person name="Legue V."/>
            <person name="Le Tacon F."/>
            <person name="Marmeisse R."/>
            <person name="Melayah D."/>
            <person name="Montanini B."/>
            <person name="Muratet M."/>
            <person name="Nehls U."/>
            <person name="Niculita-Hirzel H."/>
            <person name="Oudot-Le Secq M.P."/>
            <person name="Peter M."/>
            <person name="Quesneville H."/>
            <person name="Rajashekar B."/>
            <person name="Reich M."/>
            <person name="Rouhier N."/>
            <person name="Schmutz J."/>
            <person name="Yin T."/>
            <person name="Chalot M."/>
            <person name="Henrissat B."/>
            <person name="Kuees U."/>
            <person name="Lucas S."/>
            <person name="Van de Peer Y."/>
            <person name="Podila G.K."/>
            <person name="Polle A."/>
            <person name="Pukkila P.J."/>
            <person name="Richardson P.M."/>
            <person name="Rouze P."/>
            <person name="Sanders I.R."/>
            <person name="Stajich J.E."/>
            <person name="Tunlid A."/>
            <person name="Tuskan G."/>
            <person name="Grigoriev I.V."/>
        </authorList>
    </citation>
    <scope>NUCLEOTIDE SEQUENCE [LARGE SCALE GENOMIC DNA]</scope>
    <source>
        <strain evidence="14">S238N-H82 / ATCC MYA-4686</strain>
    </source>
</reference>
<evidence type="ECO:0000256" key="1">
    <source>
        <dbReference type="ARBA" id="ARBA00004255"/>
    </source>
</evidence>
<keyword evidence="3" id="KW-0813">Transport</keyword>
<proteinExistence type="predicted"/>
<evidence type="ECO:0000256" key="6">
    <source>
        <dbReference type="ARBA" id="ARBA00022892"/>
    </source>
</evidence>